<protein>
    <recommendedName>
        <fullName evidence="7">Queuine tRNA-ribosyltransferase</fullName>
        <ecNumber evidence="7">2.4.2.29</ecNumber>
    </recommendedName>
    <alternativeName>
        <fullName evidence="7">Guanine insertion enzyme</fullName>
    </alternativeName>
    <alternativeName>
        <fullName evidence="7">tRNA-guanine transglycosylase</fullName>
    </alternativeName>
</protein>
<dbReference type="Gene3D" id="3.20.20.105">
    <property type="entry name" value="Queuine tRNA-ribosyltransferase-like"/>
    <property type="match status" value="1"/>
</dbReference>
<accession>A0A5B9QLM5</accession>
<keyword evidence="7" id="KW-0479">Metal-binding</keyword>
<dbReference type="GO" id="GO:0046872">
    <property type="term" value="F:metal ion binding"/>
    <property type="evidence" value="ECO:0007669"/>
    <property type="project" value="UniProtKB-KW"/>
</dbReference>
<feature type="binding site" evidence="7">
    <location>
        <position position="307"/>
    </location>
    <ligand>
        <name>Zn(2+)</name>
        <dbReference type="ChEBI" id="CHEBI:29105"/>
    </ligand>
</feature>
<dbReference type="FunFam" id="3.20.20.105:FF:000001">
    <property type="entry name" value="Queuine tRNA-ribosyltransferase"/>
    <property type="match status" value="1"/>
</dbReference>
<comment type="function">
    <text evidence="7">Catalyzes the base-exchange of a guanine (G) residue with the queuine precursor 7-aminomethyl-7-deazaguanine (PreQ1) at position 34 (anticodon wobble position) in tRNAs with GU(N) anticodons (tRNA-Asp, -Asn, -His and -Tyr). Catalysis occurs through a double-displacement mechanism. The nucleophile active site attacks the C1' of nucleotide 34 to detach the guanine base from the RNA, forming a covalent enzyme-RNA intermediate. The proton acceptor active site deprotonates the incoming PreQ1, allowing a nucleophilic attack on the C1' of the ribose to form the product. After dissociation, two additional enzymatic reactions on the tRNA convert PreQ1 to queuine (Q), resulting in the hypermodified nucleoside queuosine (7-(((4,5-cis-dihydroxy-2-cyclopenten-1-yl)amino)methyl)-7-deazaguanosine).</text>
</comment>
<dbReference type="Pfam" id="PF01702">
    <property type="entry name" value="TGT"/>
    <property type="match status" value="1"/>
</dbReference>
<gene>
    <name evidence="7 9" type="primary">tgt</name>
    <name evidence="9" type="ORF">Pr1d_23310</name>
</gene>
<comment type="pathway">
    <text evidence="1 7">tRNA modification; tRNA-queuosine biosynthesis.</text>
</comment>
<feature type="binding site" evidence="7">
    <location>
        <position position="312"/>
    </location>
    <ligand>
        <name>Zn(2+)</name>
        <dbReference type="ChEBI" id="CHEBI:29105"/>
    </ligand>
</feature>
<comment type="cofactor">
    <cofactor evidence="7">
        <name>Zn(2+)</name>
        <dbReference type="ChEBI" id="CHEBI:29105"/>
    </cofactor>
    <text evidence="7">Binds 1 zinc ion per subunit.</text>
</comment>
<keyword evidence="2 7" id="KW-0328">Glycosyltransferase</keyword>
<feature type="binding site" evidence="7">
    <location>
        <position position="337"/>
    </location>
    <ligand>
        <name>Zn(2+)</name>
        <dbReference type="ChEBI" id="CHEBI:29105"/>
    </ligand>
</feature>
<dbReference type="AlphaFoldDB" id="A0A5B9QLM5"/>
<evidence type="ECO:0000313" key="10">
    <source>
        <dbReference type="Proteomes" id="UP000323917"/>
    </source>
</evidence>
<keyword evidence="10" id="KW-1185">Reference proteome</keyword>
<feature type="region of interest" description="RNA binding" evidence="7">
    <location>
        <begin position="250"/>
        <end position="256"/>
    </location>
</feature>
<evidence type="ECO:0000256" key="7">
    <source>
        <dbReference type="HAMAP-Rule" id="MF_00168"/>
    </source>
</evidence>
<feature type="binding site" evidence="7">
    <location>
        <position position="192"/>
    </location>
    <ligand>
        <name>substrate</name>
    </ligand>
</feature>
<dbReference type="InterPro" id="IPR002616">
    <property type="entry name" value="tRNA_ribo_trans-like"/>
</dbReference>
<comment type="catalytic activity">
    <reaction evidence="6 7">
        <text>7-aminomethyl-7-carbaguanine + guanosine(34) in tRNA = 7-aminomethyl-7-carbaguanosine(34) in tRNA + guanine</text>
        <dbReference type="Rhea" id="RHEA:24104"/>
        <dbReference type="Rhea" id="RHEA-COMP:10341"/>
        <dbReference type="Rhea" id="RHEA-COMP:10342"/>
        <dbReference type="ChEBI" id="CHEBI:16235"/>
        <dbReference type="ChEBI" id="CHEBI:58703"/>
        <dbReference type="ChEBI" id="CHEBI:74269"/>
        <dbReference type="ChEBI" id="CHEBI:82833"/>
        <dbReference type="EC" id="2.4.2.29"/>
    </reaction>
</comment>
<dbReference type="RefSeq" id="WP_148073601.1">
    <property type="nucleotide sequence ID" value="NZ_CP042913.1"/>
</dbReference>
<dbReference type="EMBL" id="CP042913">
    <property type="protein sequence ID" value="QEG35041.1"/>
    <property type="molecule type" value="Genomic_DNA"/>
</dbReference>
<keyword evidence="5 7" id="KW-0671">Queuosine biosynthesis</keyword>
<evidence type="ECO:0000256" key="4">
    <source>
        <dbReference type="ARBA" id="ARBA00022694"/>
    </source>
</evidence>
<dbReference type="KEGG" id="bgok:Pr1d_23310"/>
<dbReference type="PANTHER" id="PTHR46499:SF1">
    <property type="entry name" value="QUEUINE TRNA-RIBOSYLTRANSFERASE"/>
    <property type="match status" value="1"/>
</dbReference>
<dbReference type="EC" id="2.4.2.29" evidence="7"/>
<feature type="binding site" evidence="7">
    <location>
        <position position="219"/>
    </location>
    <ligand>
        <name>substrate</name>
    </ligand>
</feature>
<dbReference type="InterPro" id="IPR004803">
    <property type="entry name" value="TGT"/>
</dbReference>
<dbReference type="GO" id="GO:0008616">
    <property type="term" value="P:tRNA queuosine(34) biosynthetic process"/>
    <property type="evidence" value="ECO:0007669"/>
    <property type="project" value="UniProtKB-UniRule"/>
</dbReference>
<feature type="binding site" evidence="7">
    <location>
        <position position="309"/>
    </location>
    <ligand>
        <name>Zn(2+)</name>
        <dbReference type="ChEBI" id="CHEBI:29105"/>
    </ligand>
</feature>
<dbReference type="SUPFAM" id="SSF51713">
    <property type="entry name" value="tRNA-guanine transglycosylase"/>
    <property type="match status" value="1"/>
</dbReference>
<dbReference type="InterPro" id="IPR050076">
    <property type="entry name" value="ArchSynthase1/Queuine_TRR"/>
</dbReference>
<dbReference type="NCBIfam" id="TIGR00449">
    <property type="entry name" value="tgt_general"/>
    <property type="match status" value="1"/>
</dbReference>
<feature type="active site" description="Proton acceptor" evidence="7">
    <location>
        <position position="96"/>
    </location>
</feature>
<dbReference type="InterPro" id="IPR036511">
    <property type="entry name" value="TGT-like_sf"/>
</dbReference>
<feature type="binding site" evidence="7">
    <location>
        <position position="150"/>
    </location>
    <ligand>
        <name>substrate</name>
    </ligand>
</feature>
<feature type="active site" description="Nucleophile" evidence="7">
    <location>
        <position position="269"/>
    </location>
</feature>
<name>A0A5B9QLM5_9BACT</name>
<dbReference type="Proteomes" id="UP000323917">
    <property type="component" value="Chromosome"/>
</dbReference>
<proteinExistence type="inferred from homology"/>
<reference evidence="9 10" key="1">
    <citation type="submission" date="2019-08" db="EMBL/GenBank/DDBJ databases">
        <title>Deep-cultivation of Planctomycetes and their phenomic and genomic characterization uncovers novel biology.</title>
        <authorList>
            <person name="Wiegand S."/>
            <person name="Jogler M."/>
            <person name="Boedeker C."/>
            <person name="Pinto D."/>
            <person name="Vollmers J."/>
            <person name="Rivas-Marin E."/>
            <person name="Kohn T."/>
            <person name="Peeters S.H."/>
            <person name="Heuer A."/>
            <person name="Rast P."/>
            <person name="Oberbeckmann S."/>
            <person name="Bunk B."/>
            <person name="Jeske O."/>
            <person name="Meyerdierks A."/>
            <person name="Storesund J.E."/>
            <person name="Kallscheuer N."/>
            <person name="Luecker S."/>
            <person name="Lage O.M."/>
            <person name="Pohl T."/>
            <person name="Merkel B.J."/>
            <person name="Hornburger P."/>
            <person name="Mueller R.-W."/>
            <person name="Bruemmer F."/>
            <person name="Labrenz M."/>
            <person name="Spormann A.M."/>
            <person name="Op den Camp H."/>
            <person name="Overmann J."/>
            <person name="Amann R."/>
            <person name="Jetten M.S.M."/>
            <person name="Mascher T."/>
            <person name="Medema M.H."/>
            <person name="Devos D.P."/>
            <person name="Kaster A.-K."/>
            <person name="Ovreas L."/>
            <person name="Rohde M."/>
            <person name="Galperin M.Y."/>
            <person name="Jogler C."/>
        </authorList>
    </citation>
    <scope>NUCLEOTIDE SEQUENCE [LARGE SCALE GENOMIC DNA]</scope>
    <source>
        <strain evidence="9 10">Pr1d</strain>
    </source>
</reference>
<comment type="subunit">
    <text evidence="7">Homodimer. Within each dimer, one monomer is responsible for RNA recognition and catalysis, while the other monomer binds to the replacement base PreQ1.</text>
</comment>
<feature type="binding site" evidence="7">
    <location>
        <begin position="96"/>
        <end position="100"/>
    </location>
    <ligand>
        <name>substrate</name>
    </ligand>
</feature>
<evidence type="ECO:0000256" key="6">
    <source>
        <dbReference type="ARBA" id="ARBA00050112"/>
    </source>
</evidence>
<organism evidence="9 10">
    <name type="scientific">Bythopirellula goksoeyrii</name>
    <dbReference type="NCBI Taxonomy" id="1400387"/>
    <lineage>
        <taxon>Bacteria</taxon>
        <taxon>Pseudomonadati</taxon>
        <taxon>Planctomycetota</taxon>
        <taxon>Planctomycetia</taxon>
        <taxon>Pirellulales</taxon>
        <taxon>Lacipirellulaceae</taxon>
        <taxon>Bythopirellula</taxon>
    </lineage>
</organism>
<keyword evidence="4 7" id="KW-0819">tRNA processing</keyword>
<keyword evidence="3 7" id="KW-0808">Transferase</keyword>
<feature type="region of interest" description="RNA binding; important for wobble base 34 recognition" evidence="7">
    <location>
        <begin position="274"/>
        <end position="278"/>
    </location>
</feature>
<evidence type="ECO:0000256" key="1">
    <source>
        <dbReference type="ARBA" id="ARBA00004691"/>
    </source>
</evidence>
<dbReference type="PANTHER" id="PTHR46499">
    <property type="entry name" value="QUEUINE TRNA-RIBOSYLTRANSFERASE"/>
    <property type="match status" value="1"/>
</dbReference>
<comment type="similarity">
    <text evidence="7">Belongs to the queuine tRNA-ribosyltransferase family.</text>
</comment>
<evidence type="ECO:0000256" key="3">
    <source>
        <dbReference type="ARBA" id="ARBA00022679"/>
    </source>
</evidence>
<dbReference type="OrthoDB" id="9805417at2"/>
<evidence type="ECO:0000256" key="5">
    <source>
        <dbReference type="ARBA" id="ARBA00022785"/>
    </source>
</evidence>
<sequence length="375" mass="41433">MASSPFRFELLHSDTGCDARRGRLHTPHGTVELPTFMPVGTLGTVKGVDIARLRETGAQIVLGNTYHLALRPGANVVAELGGLHVFMGWQGPILTDSGGFQVFSLAERVKVTEKGVSFRSHIDGSALEITPERSIAIQEELGSDFAMAFDHVVALPNKREVIEDATWRSVRWAERCLEAAQREDQMLLGIVQGGLDPELRQSCAKALVSLDFRGYAIGGLSVGEPPEEMYSTLEATVPALPTERPRYLMGVGRPEDLVESMARGVDMFDCVMPTRNGRNALAFTDQGTVRLRNSQHERNRDPLEANCPCPACQHSRGYLRHLFQAKEMLGPILTSIHNITYYQRLMAEARQAIEADSFSEFRRAKLAAWGAKDSK</sequence>
<evidence type="ECO:0000256" key="2">
    <source>
        <dbReference type="ARBA" id="ARBA00022676"/>
    </source>
</evidence>
<dbReference type="UniPathway" id="UPA00392"/>
<keyword evidence="7" id="KW-0862">Zinc</keyword>
<evidence type="ECO:0000313" key="9">
    <source>
        <dbReference type="EMBL" id="QEG35041.1"/>
    </source>
</evidence>
<dbReference type="HAMAP" id="MF_00168">
    <property type="entry name" value="Q_tRNA_Tgt"/>
    <property type="match status" value="1"/>
</dbReference>
<feature type="domain" description="tRNA-guanine(15) transglycosylase-like" evidence="8">
    <location>
        <begin position="18"/>
        <end position="369"/>
    </location>
</feature>
<dbReference type="GO" id="GO:0005829">
    <property type="term" value="C:cytosol"/>
    <property type="evidence" value="ECO:0007669"/>
    <property type="project" value="TreeGrafter"/>
</dbReference>
<evidence type="ECO:0000259" key="8">
    <source>
        <dbReference type="Pfam" id="PF01702"/>
    </source>
</evidence>
<dbReference type="NCBIfam" id="TIGR00430">
    <property type="entry name" value="Q_tRNA_tgt"/>
    <property type="match status" value="1"/>
</dbReference>
<dbReference type="GO" id="GO:0008479">
    <property type="term" value="F:tRNA-guanosine(34) queuine transglycosylase activity"/>
    <property type="evidence" value="ECO:0007669"/>
    <property type="project" value="UniProtKB-UniRule"/>
</dbReference>